<reference evidence="2" key="3">
    <citation type="submission" date="2025-09" db="UniProtKB">
        <authorList>
            <consortium name="Ensembl"/>
        </authorList>
    </citation>
    <scope>IDENTIFICATION</scope>
</reference>
<dbReference type="Proteomes" id="UP000694554">
    <property type="component" value="Chromosome 19"/>
</dbReference>
<evidence type="ECO:0000313" key="3">
    <source>
        <dbReference type="Proteomes" id="UP000694554"/>
    </source>
</evidence>
<reference evidence="2" key="1">
    <citation type="submission" date="2019-08" db="EMBL/GenBank/DDBJ databases">
        <title>Phocoena sinus (Vaquita) genome, mPhoSin1, primary haplotype.</title>
        <authorList>
            <person name="Morin P."/>
            <person name="Mountcastle J."/>
            <person name="Fungtammasan C."/>
            <person name="Rhie A."/>
            <person name="Rojas-Bracho L."/>
            <person name="Smith C.R."/>
            <person name="Taylor B.L."/>
            <person name="Gulland F.M.D."/>
            <person name="Musser W."/>
            <person name="Houck M."/>
            <person name="Haase B."/>
            <person name="Paez S."/>
            <person name="Howe K."/>
            <person name="Torrance J."/>
            <person name="Formenti G."/>
            <person name="Phillippy A."/>
            <person name="Ryder O."/>
            <person name="Jarvis E.D."/>
            <person name="Fedrigo O."/>
        </authorList>
    </citation>
    <scope>NUCLEOTIDE SEQUENCE [LARGE SCALE GENOMIC DNA]</scope>
</reference>
<organism evidence="2 3">
    <name type="scientific">Phocoena sinus</name>
    <name type="common">Vaquita</name>
    <dbReference type="NCBI Taxonomy" id="42100"/>
    <lineage>
        <taxon>Eukaryota</taxon>
        <taxon>Metazoa</taxon>
        <taxon>Chordata</taxon>
        <taxon>Craniata</taxon>
        <taxon>Vertebrata</taxon>
        <taxon>Euteleostomi</taxon>
        <taxon>Mammalia</taxon>
        <taxon>Eutheria</taxon>
        <taxon>Laurasiatheria</taxon>
        <taxon>Artiodactyla</taxon>
        <taxon>Whippomorpha</taxon>
        <taxon>Cetacea</taxon>
        <taxon>Odontoceti</taxon>
        <taxon>Phocoenidae</taxon>
        <taxon>Phocoena</taxon>
    </lineage>
</organism>
<dbReference type="Gene3D" id="6.10.140.140">
    <property type="match status" value="1"/>
</dbReference>
<dbReference type="PANTHER" id="PTHR23232">
    <property type="entry name" value="KRAB DOMAIN C2H2 ZINC FINGER"/>
    <property type="match status" value="1"/>
</dbReference>
<dbReference type="PANTHER" id="PTHR23232:SF158">
    <property type="entry name" value="KRAB DOMAIN-CONTAINING PROTEIN 5"/>
    <property type="match status" value="1"/>
</dbReference>
<accession>A0A8C9CTU6</accession>
<dbReference type="AlphaFoldDB" id="A0A8C9CTU6"/>
<protein>
    <recommendedName>
        <fullName evidence="1">KRAB domain-containing protein</fullName>
    </recommendedName>
</protein>
<dbReference type="GeneTree" id="ENSGT00940000153165"/>
<evidence type="ECO:0000259" key="1">
    <source>
        <dbReference type="PROSITE" id="PS50805"/>
    </source>
</evidence>
<feature type="domain" description="KRAB" evidence="1">
    <location>
        <begin position="10"/>
        <end position="81"/>
    </location>
</feature>
<dbReference type="Pfam" id="PF01352">
    <property type="entry name" value="KRAB"/>
    <property type="match status" value="1"/>
</dbReference>
<keyword evidence="3" id="KW-1185">Reference proteome</keyword>
<dbReference type="SMART" id="SM00349">
    <property type="entry name" value="KRAB"/>
    <property type="match status" value="1"/>
</dbReference>
<dbReference type="InterPro" id="IPR050169">
    <property type="entry name" value="Krueppel_C2H2_ZnF"/>
</dbReference>
<name>A0A8C9CTU6_PHOSS</name>
<reference evidence="2" key="2">
    <citation type="submission" date="2025-08" db="UniProtKB">
        <authorList>
            <consortium name="Ensembl"/>
        </authorList>
    </citation>
    <scope>IDENTIFICATION</scope>
</reference>
<dbReference type="PROSITE" id="PS50805">
    <property type="entry name" value="KRAB"/>
    <property type="match status" value="1"/>
</dbReference>
<sequence length="85" mass="9645">MWDLPGPGELTFQDVAIKFSQDEWEFLNVTEWKLYRDVMLGNYRNVVSSGLIVSKPDLVTFLEQKKNPGDVKGKETTAIHPGSCE</sequence>
<dbReference type="InterPro" id="IPR036051">
    <property type="entry name" value="KRAB_dom_sf"/>
</dbReference>
<proteinExistence type="predicted"/>
<dbReference type="SUPFAM" id="SSF109640">
    <property type="entry name" value="KRAB domain (Kruppel-associated box)"/>
    <property type="match status" value="1"/>
</dbReference>
<dbReference type="InterPro" id="IPR001909">
    <property type="entry name" value="KRAB"/>
</dbReference>
<dbReference type="Ensembl" id="ENSPSNT00000025420.1">
    <property type="protein sequence ID" value="ENSPSNP00000022608.1"/>
    <property type="gene ID" value="ENSPSNG00000016485.1"/>
</dbReference>
<evidence type="ECO:0000313" key="2">
    <source>
        <dbReference type="Ensembl" id="ENSPSNP00000022608.1"/>
    </source>
</evidence>
<dbReference type="GO" id="GO:0006355">
    <property type="term" value="P:regulation of DNA-templated transcription"/>
    <property type="evidence" value="ECO:0007669"/>
    <property type="project" value="InterPro"/>
</dbReference>
<dbReference type="CDD" id="cd07765">
    <property type="entry name" value="KRAB_A-box"/>
    <property type="match status" value="1"/>
</dbReference>